<evidence type="ECO:0000256" key="2">
    <source>
        <dbReference type="ARBA" id="ARBA00022741"/>
    </source>
</evidence>
<dbReference type="EMBL" id="KB206182">
    <property type="protein sequence ID" value="ELP94686.1"/>
    <property type="molecule type" value="Genomic_DNA"/>
</dbReference>
<dbReference type="GeneID" id="14893671"/>
<dbReference type="VEuPathDB" id="AmoebaDB:EIN_527100"/>
<evidence type="ECO:0000256" key="1">
    <source>
        <dbReference type="ARBA" id="ARBA00007381"/>
    </source>
</evidence>
<dbReference type="Proteomes" id="UP000014680">
    <property type="component" value="Unassembled WGS sequence"/>
</dbReference>
<dbReference type="PANTHER" id="PTHR19375">
    <property type="entry name" value="HEAT SHOCK PROTEIN 70KDA"/>
    <property type="match status" value="1"/>
</dbReference>
<dbReference type="SUPFAM" id="SSF53067">
    <property type="entry name" value="Actin-like ATPase domain"/>
    <property type="match status" value="2"/>
</dbReference>
<sequence length="442" mass="49875">ADGFCYFNTTFQGRPTPVRPVEISAIILSHVKKQIEESVNYDPQRQSMKVVVTHPVFFDQKQRDLTEEAAKIADLDVIGLISEPTAAAYNYSLKNIPNGMTFFFDFGGGTLDTVVGEKNGGHIKFCGIHGDKNLGGIDIDNALLYFVINEWKEYNENEINNLFKVQNGDSTTIQKKKVSRRQSLKNLIENAKIELSVKENVSLEFIKFGSEFSIIITRDILEECCLSVFQRCEETINKTLEKGKVQASTIKSVILIGGSSQIPKVKEMLRRVFPNRQLLDCEDGNLVIAKGACLYARDMASQTVKNHITQITARDVNTVLCQLNIRERSIKHVLVTIIDKGTPLPVKDVTFSVPTITPTVTVILLEDTDLIGVFNTTLKFEFWDEITFKIQVDEFGKIKLVVLDKDGHQDPEQIVVNLTKKQTEETKDILKYKENLKKYLGC</sequence>
<dbReference type="GO" id="GO:0005524">
    <property type="term" value="F:ATP binding"/>
    <property type="evidence" value="ECO:0007669"/>
    <property type="project" value="UniProtKB-KW"/>
</dbReference>
<keyword evidence="5" id="KW-1185">Reference proteome</keyword>
<keyword evidence="2" id="KW-0547">Nucleotide-binding</keyword>
<name>A0A0A1UDN3_ENTIV</name>
<dbReference type="Gene3D" id="3.30.420.40">
    <property type="match status" value="2"/>
</dbReference>
<dbReference type="Gene3D" id="3.30.30.30">
    <property type="match status" value="1"/>
</dbReference>
<dbReference type="OrthoDB" id="3257966at2759"/>
<organism evidence="4 5">
    <name type="scientific">Entamoeba invadens IP1</name>
    <dbReference type="NCBI Taxonomy" id="370355"/>
    <lineage>
        <taxon>Eukaryota</taxon>
        <taxon>Amoebozoa</taxon>
        <taxon>Evosea</taxon>
        <taxon>Archamoebae</taxon>
        <taxon>Mastigamoebida</taxon>
        <taxon>Entamoebidae</taxon>
        <taxon>Entamoeba</taxon>
    </lineage>
</organism>
<dbReference type="InterPro" id="IPR043129">
    <property type="entry name" value="ATPase_NBD"/>
</dbReference>
<dbReference type="RefSeq" id="XP_004261457.1">
    <property type="nucleotide sequence ID" value="XM_004261409.1"/>
</dbReference>
<gene>
    <name evidence="4" type="ORF">EIN_527100</name>
</gene>
<keyword evidence="3" id="KW-0067">ATP-binding</keyword>
<proteinExistence type="inferred from homology"/>
<dbReference type="InterPro" id="IPR018181">
    <property type="entry name" value="Heat_shock_70_CS"/>
</dbReference>
<evidence type="ECO:0000256" key="3">
    <source>
        <dbReference type="ARBA" id="ARBA00022840"/>
    </source>
</evidence>
<reference evidence="4 5" key="1">
    <citation type="submission" date="2012-10" db="EMBL/GenBank/DDBJ databases">
        <authorList>
            <person name="Zafar N."/>
            <person name="Inman J."/>
            <person name="Hall N."/>
            <person name="Lorenzi H."/>
            <person name="Caler E."/>
        </authorList>
    </citation>
    <scope>NUCLEOTIDE SEQUENCE [LARGE SCALE GENOMIC DNA]</scope>
    <source>
        <strain evidence="4 5">IP1</strain>
    </source>
</reference>
<dbReference type="PRINTS" id="PR00301">
    <property type="entry name" value="HEATSHOCK70"/>
</dbReference>
<dbReference type="Pfam" id="PF00012">
    <property type="entry name" value="HSP70"/>
    <property type="match status" value="1"/>
</dbReference>
<accession>A0A0A1UDN3</accession>
<dbReference type="AlphaFoldDB" id="A0A0A1UDN3"/>
<feature type="non-terminal residue" evidence="4">
    <location>
        <position position="1"/>
    </location>
</feature>
<dbReference type="GO" id="GO:0140662">
    <property type="term" value="F:ATP-dependent protein folding chaperone"/>
    <property type="evidence" value="ECO:0007669"/>
    <property type="project" value="InterPro"/>
</dbReference>
<comment type="similarity">
    <text evidence="1">Belongs to the heat shock protein 70 family.</text>
</comment>
<dbReference type="Gene3D" id="3.90.640.10">
    <property type="entry name" value="Actin, Chain A, domain 4"/>
    <property type="match status" value="1"/>
</dbReference>
<protein>
    <submittedName>
        <fullName evidence="4">DnaK family protein</fullName>
    </submittedName>
</protein>
<evidence type="ECO:0000313" key="4">
    <source>
        <dbReference type="EMBL" id="ELP94686.1"/>
    </source>
</evidence>
<dbReference type="SMR" id="A0A0A1UDN3"/>
<evidence type="ECO:0000313" key="5">
    <source>
        <dbReference type="Proteomes" id="UP000014680"/>
    </source>
</evidence>
<dbReference type="PROSITE" id="PS01036">
    <property type="entry name" value="HSP70_3"/>
    <property type="match status" value="1"/>
</dbReference>
<dbReference type="KEGG" id="eiv:EIN_527100"/>
<dbReference type="FunFam" id="3.30.420.40:FF:000028">
    <property type="entry name" value="heat shock 70 kDa protein-like"/>
    <property type="match status" value="1"/>
</dbReference>
<dbReference type="InterPro" id="IPR013126">
    <property type="entry name" value="Hsp_70_fam"/>
</dbReference>